<dbReference type="PANTHER" id="PTHR33332">
    <property type="entry name" value="REVERSE TRANSCRIPTASE DOMAIN-CONTAINING PROTEIN"/>
    <property type="match status" value="1"/>
</dbReference>
<dbReference type="EMBL" id="OU963862">
    <property type="protein sequence ID" value="CAH0382565.1"/>
    <property type="molecule type" value="Genomic_DNA"/>
</dbReference>
<reference evidence="2" key="1">
    <citation type="submission" date="2021-12" db="EMBL/GenBank/DDBJ databases">
        <authorList>
            <person name="King R."/>
        </authorList>
    </citation>
    <scope>NUCLEOTIDE SEQUENCE</scope>
</reference>
<sequence length="438" mass="50472">MGGNIREMLTLLTSFGVVEECRVEGIIGKLKNSVGDFPVCSTVIKAHKEHLTTVITEIVNKSFKEGIMPKALKKAVISPIPKVKNTIKVEEMRPINSLPVVEKIVEGAVIKELVGHIENNNILIEEQRGFRKGRGTEDMLQMLFKEWREEDKKDKVIVGVFLDLKRAFETIDRAILVRKLENIGINGKALEWLKNYLSDRKQVVNCDDKLSDEICVELGVPQGSRLGPILFLVYINDLKGVLDECKLRMFADDTLIYLAGYDTEELQGKLSAELTRVDEWLKVNKLKLNISKSKYVVFSSNEAKRAMEVLIKIGEEKIERVKMYKYLGVLVTDDLKWDKQVEKVSNEYRKRVSLLWRVKNTLTIEDIIKVMKYVDNLNYHPNHLAVKLLDTSTNTYRLARRNVMDLQSLISYMENRYRGKNRRGESRLLQDIKQLNVE</sequence>
<protein>
    <recommendedName>
        <fullName evidence="1">Reverse transcriptase domain-containing protein</fullName>
    </recommendedName>
</protein>
<evidence type="ECO:0000313" key="3">
    <source>
        <dbReference type="Proteomes" id="UP001152759"/>
    </source>
</evidence>
<dbReference type="SUPFAM" id="SSF56672">
    <property type="entry name" value="DNA/RNA polymerases"/>
    <property type="match status" value="1"/>
</dbReference>
<evidence type="ECO:0000259" key="1">
    <source>
        <dbReference type="PROSITE" id="PS50878"/>
    </source>
</evidence>
<proteinExistence type="predicted"/>
<dbReference type="GO" id="GO:0071897">
    <property type="term" value="P:DNA biosynthetic process"/>
    <property type="evidence" value="ECO:0007669"/>
    <property type="project" value="UniProtKB-ARBA"/>
</dbReference>
<dbReference type="PROSITE" id="PS50878">
    <property type="entry name" value="RT_POL"/>
    <property type="match status" value="1"/>
</dbReference>
<accession>A0A9P0EZM7</accession>
<dbReference type="CDD" id="cd01650">
    <property type="entry name" value="RT_nLTR_like"/>
    <property type="match status" value="1"/>
</dbReference>
<organism evidence="2 3">
    <name type="scientific">Bemisia tabaci</name>
    <name type="common">Sweetpotato whitefly</name>
    <name type="synonym">Aleurodes tabaci</name>
    <dbReference type="NCBI Taxonomy" id="7038"/>
    <lineage>
        <taxon>Eukaryota</taxon>
        <taxon>Metazoa</taxon>
        <taxon>Ecdysozoa</taxon>
        <taxon>Arthropoda</taxon>
        <taxon>Hexapoda</taxon>
        <taxon>Insecta</taxon>
        <taxon>Pterygota</taxon>
        <taxon>Neoptera</taxon>
        <taxon>Paraneoptera</taxon>
        <taxon>Hemiptera</taxon>
        <taxon>Sternorrhyncha</taxon>
        <taxon>Aleyrodoidea</taxon>
        <taxon>Aleyrodidae</taxon>
        <taxon>Aleyrodinae</taxon>
        <taxon>Bemisia</taxon>
    </lineage>
</organism>
<name>A0A9P0EZM7_BEMTA</name>
<dbReference type="InterPro" id="IPR043502">
    <property type="entry name" value="DNA/RNA_pol_sf"/>
</dbReference>
<gene>
    <name evidence="2" type="ORF">BEMITA_LOCUS2097</name>
</gene>
<dbReference type="Pfam" id="PF00078">
    <property type="entry name" value="RVT_1"/>
    <property type="match status" value="1"/>
</dbReference>
<evidence type="ECO:0000313" key="2">
    <source>
        <dbReference type="EMBL" id="CAH0382565.1"/>
    </source>
</evidence>
<dbReference type="Proteomes" id="UP001152759">
    <property type="component" value="Chromosome 1"/>
</dbReference>
<keyword evidence="3" id="KW-1185">Reference proteome</keyword>
<dbReference type="InterPro" id="IPR000477">
    <property type="entry name" value="RT_dom"/>
</dbReference>
<dbReference type="AlphaFoldDB" id="A0A9P0EZM7"/>
<feature type="domain" description="Reverse transcriptase" evidence="1">
    <location>
        <begin position="61"/>
        <end position="331"/>
    </location>
</feature>